<protein>
    <submittedName>
        <fullName evidence="1">Uncharacterized protein</fullName>
    </submittedName>
</protein>
<dbReference type="HOGENOM" id="CLU_1019755_0_0_1"/>
<dbReference type="OMA" id="AICNYVE"/>
<sequence>MASLDVINKEAIKVDEEIWNNELKNGMLHTTNILDEAISDDGSRIVAICNYVETCGSQCPVLSANPPNLESGEPNPTVDYVSVSRFVKSNKGRLSQGAMAIFEELALHRRSYFEAFDIFFKSDIVLRDLYAERCQLHMKWQDIKMHPDRFPDGDQQDVCNRVDINTRNCIREKEKRIAYIQELATCTVQLVKVKCRAISIVQNVRDEKTELQGQKQKLSKEMSIDMDAFTDSSTNTDGDISIAISNDSDSSTSMTYTSFTSITTTASNVCHLP</sequence>
<name>C1GP21_PARBA</name>
<organism evidence="1 2">
    <name type="scientific">Paracoccidioides lutzii (strain ATCC MYA-826 / Pb01)</name>
    <name type="common">Paracoccidioides brasiliensis</name>
    <dbReference type="NCBI Taxonomy" id="502779"/>
    <lineage>
        <taxon>Eukaryota</taxon>
        <taxon>Fungi</taxon>
        <taxon>Dikarya</taxon>
        <taxon>Ascomycota</taxon>
        <taxon>Pezizomycotina</taxon>
        <taxon>Eurotiomycetes</taxon>
        <taxon>Eurotiomycetidae</taxon>
        <taxon>Onygenales</taxon>
        <taxon>Ajellomycetaceae</taxon>
        <taxon>Paracoccidioides</taxon>
    </lineage>
</organism>
<evidence type="ECO:0000313" key="1">
    <source>
        <dbReference type="EMBL" id="EEH35943.1"/>
    </source>
</evidence>
<dbReference type="RefSeq" id="XP_002797727.1">
    <property type="nucleotide sequence ID" value="XM_002797681.1"/>
</dbReference>
<dbReference type="GeneID" id="9100812"/>
<dbReference type="KEGG" id="pbl:PAAG_00266"/>
<dbReference type="OrthoDB" id="4188088at2759"/>
<dbReference type="Proteomes" id="UP000002059">
    <property type="component" value="Partially assembled WGS sequence"/>
</dbReference>
<gene>
    <name evidence="1" type="ORF">PAAG_00266</name>
</gene>
<accession>C1GP21</accession>
<dbReference type="EMBL" id="KN293992">
    <property type="protein sequence ID" value="EEH35943.1"/>
    <property type="molecule type" value="Genomic_DNA"/>
</dbReference>
<dbReference type="AlphaFoldDB" id="C1GP21"/>
<reference evidence="1 2" key="1">
    <citation type="journal article" date="2011" name="PLoS Genet.">
        <title>Comparative genomic analysis of human fungal pathogens causing paracoccidioidomycosis.</title>
        <authorList>
            <person name="Desjardins C.A."/>
            <person name="Champion M.D."/>
            <person name="Holder J.W."/>
            <person name="Muszewska A."/>
            <person name="Goldberg J."/>
            <person name="Bailao A.M."/>
            <person name="Brigido M.M."/>
            <person name="Ferreira M.E."/>
            <person name="Garcia A.M."/>
            <person name="Grynberg M."/>
            <person name="Gujja S."/>
            <person name="Heiman D.I."/>
            <person name="Henn M.R."/>
            <person name="Kodira C.D."/>
            <person name="Leon-Narvaez H."/>
            <person name="Longo L.V."/>
            <person name="Ma L.J."/>
            <person name="Malavazi I."/>
            <person name="Matsuo A.L."/>
            <person name="Morais F.V."/>
            <person name="Pereira M."/>
            <person name="Rodriguez-Brito S."/>
            <person name="Sakthikumar S."/>
            <person name="Salem-Izacc S.M."/>
            <person name="Sykes S.M."/>
            <person name="Teixeira M.M."/>
            <person name="Vallejo M.C."/>
            <person name="Walter M.E."/>
            <person name="Yandava C."/>
            <person name="Young S."/>
            <person name="Zeng Q."/>
            <person name="Zucker J."/>
            <person name="Felipe M.S."/>
            <person name="Goldman G.H."/>
            <person name="Haas B.J."/>
            <person name="McEwen J.G."/>
            <person name="Nino-Vega G."/>
            <person name="Puccia R."/>
            <person name="San-Blas G."/>
            <person name="Soares C.M."/>
            <person name="Birren B.W."/>
            <person name="Cuomo C.A."/>
        </authorList>
    </citation>
    <scope>NUCLEOTIDE SEQUENCE [LARGE SCALE GENOMIC DNA]</scope>
    <source>
        <strain evidence="2">ATCC MYA-826 / Pb01</strain>
    </source>
</reference>
<dbReference type="eggNOG" id="ENOG502RQC9">
    <property type="taxonomic scope" value="Eukaryota"/>
</dbReference>
<evidence type="ECO:0000313" key="2">
    <source>
        <dbReference type="Proteomes" id="UP000002059"/>
    </source>
</evidence>
<keyword evidence="2" id="KW-1185">Reference proteome</keyword>
<dbReference type="VEuPathDB" id="FungiDB:PAAG_00266"/>
<proteinExistence type="predicted"/>